<keyword evidence="2" id="KW-1185">Reference proteome</keyword>
<protein>
    <submittedName>
        <fullName evidence="1">Uncharacterized protein</fullName>
    </submittedName>
</protein>
<evidence type="ECO:0000313" key="1">
    <source>
        <dbReference type="EMBL" id="CAL4165653.1"/>
    </source>
</evidence>
<gene>
    <name evidence="1" type="ORF">MNOR_LOCUS33288</name>
</gene>
<comment type="caution">
    <text evidence="1">The sequence shown here is derived from an EMBL/GenBank/DDBJ whole genome shotgun (WGS) entry which is preliminary data.</text>
</comment>
<name>A0AAV2S7P7_MEGNR</name>
<dbReference type="EMBL" id="CAXKWB010047610">
    <property type="protein sequence ID" value="CAL4165653.1"/>
    <property type="molecule type" value="Genomic_DNA"/>
</dbReference>
<dbReference type="Proteomes" id="UP001497623">
    <property type="component" value="Unassembled WGS sequence"/>
</dbReference>
<proteinExistence type="predicted"/>
<dbReference type="AlphaFoldDB" id="A0AAV2S7P7"/>
<accession>A0AAV2S7P7</accession>
<evidence type="ECO:0000313" key="2">
    <source>
        <dbReference type="Proteomes" id="UP001497623"/>
    </source>
</evidence>
<sequence>MTGMRILYCFTCWHVVIPHKNSTKILLYIWMTLLITFSSFAAPLQDSASSLSSALLREAHHGYCPDDAVYNCKLIPLEDPCETGTSSCLCAVSARAGETNCAPPGDITVKFCCSVLRKYFTKNLIGWITEK</sequence>
<reference evidence="1 2" key="1">
    <citation type="submission" date="2024-05" db="EMBL/GenBank/DDBJ databases">
        <authorList>
            <person name="Wallberg A."/>
        </authorList>
    </citation>
    <scope>NUCLEOTIDE SEQUENCE [LARGE SCALE GENOMIC DNA]</scope>
</reference>
<organism evidence="1 2">
    <name type="scientific">Meganyctiphanes norvegica</name>
    <name type="common">Northern krill</name>
    <name type="synonym">Thysanopoda norvegica</name>
    <dbReference type="NCBI Taxonomy" id="48144"/>
    <lineage>
        <taxon>Eukaryota</taxon>
        <taxon>Metazoa</taxon>
        <taxon>Ecdysozoa</taxon>
        <taxon>Arthropoda</taxon>
        <taxon>Crustacea</taxon>
        <taxon>Multicrustacea</taxon>
        <taxon>Malacostraca</taxon>
        <taxon>Eumalacostraca</taxon>
        <taxon>Eucarida</taxon>
        <taxon>Euphausiacea</taxon>
        <taxon>Euphausiidae</taxon>
        <taxon>Meganyctiphanes</taxon>
    </lineage>
</organism>